<dbReference type="Gene3D" id="3.40.50.2000">
    <property type="entry name" value="Glycogen Phosphorylase B"/>
    <property type="match status" value="2"/>
</dbReference>
<keyword evidence="3" id="KW-1185">Reference proteome</keyword>
<keyword evidence="2" id="KW-0489">Methyltransferase</keyword>
<dbReference type="GO" id="GO:0032259">
    <property type="term" value="P:methylation"/>
    <property type="evidence" value="ECO:0007669"/>
    <property type="project" value="UniProtKB-KW"/>
</dbReference>
<dbReference type="InterPro" id="IPR029063">
    <property type="entry name" value="SAM-dependent_MTases_sf"/>
</dbReference>
<protein>
    <submittedName>
        <fullName evidence="2">FkbM family methyltransferase</fullName>
    </submittedName>
</protein>
<dbReference type="Pfam" id="PF05050">
    <property type="entry name" value="Methyltransf_21"/>
    <property type="match status" value="1"/>
</dbReference>
<gene>
    <name evidence="2" type="ORF">IQ217_17600</name>
</gene>
<dbReference type="PANTHER" id="PTHR34203">
    <property type="entry name" value="METHYLTRANSFERASE, FKBM FAMILY PROTEIN"/>
    <property type="match status" value="1"/>
</dbReference>
<feature type="domain" description="Methyltransferase FkbM" evidence="1">
    <location>
        <begin position="821"/>
        <end position="983"/>
    </location>
</feature>
<evidence type="ECO:0000313" key="3">
    <source>
        <dbReference type="Proteomes" id="UP000658720"/>
    </source>
</evidence>
<organism evidence="2 3">
    <name type="scientific">Synechocystis salina LEGE 00031</name>
    <dbReference type="NCBI Taxonomy" id="1828736"/>
    <lineage>
        <taxon>Bacteria</taxon>
        <taxon>Bacillati</taxon>
        <taxon>Cyanobacteriota</taxon>
        <taxon>Cyanophyceae</taxon>
        <taxon>Synechococcales</taxon>
        <taxon>Merismopediaceae</taxon>
        <taxon>Synechocystis</taxon>
    </lineage>
</organism>
<dbReference type="SUPFAM" id="SSF53756">
    <property type="entry name" value="UDP-Glycosyltransferase/glycogen phosphorylase"/>
    <property type="match status" value="1"/>
</dbReference>
<keyword evidence="2" id="KW-0808">Transferase</keyword>
<dbReference type="InterPro" id="IPR052514">
    <property type="entry name" value="SAM-dependent_MTase"/>
</dbReference>
<sequence length="1019" mass="115607">MAELAGLTENHYILQQDLADALQALGRSIHSLERDIIISHCEINADHGVGVLLQRLFPNSDELLTIRSHDLYGGQQEFGDRHFLVQGESFVTIAQQVQWLLHYYAPRRLLSVPYFPEDYQISIALKRLYNCPLCVFIMDDQNIYSPQVPDSLVEELLYRADICLGISRPLCDAYEAKFKRKFWFVPPVVQGHLLQTEPPQSWDRSPSERQGVMIGNVWSQQWLDQLRSLCRATGVKIDWYGNPNRDWLNFTEAELGEDGINFKGFVPEDELINILRTADFAVIPTGNSDQSGDRPELTKLSLPSRSCFITATANLPILVVGSPESAVAQFVQSQGIGVVCAYQPEDFSAKIDYLLENQGRIRQQAFKLGKNLSADGIAQWIWDSLAQGQAMDARFEVQQKPAKIIDASVVITPNEVTYRHGTGALIKRVFPNDGQIVSVRSDNHYGGDHNFGLESYHLSQRGWSRKQVFTNIAQIFADHEVSRIFCVPYYREDVLTAIAIKELFGVPLAVWIMDDQNIRVNNIPDALMEEFLQKADVRFATHPELRDAYENKFGLKFWILPAVVPHGLIKTEIFQPTSDNCEQKRGALLGSIWSEKWFADLCCSTKEAGVQLDWYGNSKYYWLTGSNEDLQAKGIYPQGLFPEDKLVEKLQEYPFIVVPYGTMDERDDQPQLSQLSLPGRILFALATSNTPVILMGSPKTSAASFINRFQIGVVCDYTPESFGAAVAEVLDPQRQRVFRENAVAVAEKFGDQNIDSWIWDSLAEGQAADEHFESLFRRSPIDLVHFIEPPVPSLIYKDYAQVYQVMRRLKVNHYLPDFVMDVGASHGIWSHTASQLFPEARFILIDPLINRYEQAARNYYLKNIPKAKFLEIAVSNQSGQLSFQVSPDLYGSSLLTPADFRDYETVTVAVKTLDQVAEEENLQGRGILKLDVQCAEHIVLAGANTFLEQVDLVVAELSYVRYDENALVFLEMLNLLDQLGFRYYDETGEWRSPIDGTLLQKEVVFIRQDLLVPETSRKI</sequence>
<dbReference type="PANTHER" id="PTHR34203:SF15">
    <property type="entry name" value="SLL1173 PROTEIN"/>
    <property type="match status" value="1"/>
</dbReference>
<dbReference type="Proteomes" id="UP000658720">
    <property type="component" value="Unassembled WGS sequence"/>
</dbReference>
<dbReference type="GO" id="GO:0008168">
    <property type="term" value="F:methyltransferase activity"/>
    <property type="evidence" value="ECO:0007669"/>
    <property type="project" value="UniProtKB-KW"/>
</dbReference>
<accession>A0ABR9VW72</accession>
<comment type="caution">
    <text evidence="2">The sequence shown here is derived from an EMBL/GenBank/DDBJ whole genome shotgun (WGS) entry which is preliminary data.</text>
</comment>
<dbReference type="Gene3D" id="3.40.50.150">
    <property type="entry name" value="Vaccinia Virus protein VP39"/>
    <property type="match status" value="1"/>
</dbReference>
<evidence type="ECO:0000313" key="2">
    <source>
        <dbReference type="EMBL" id="MBE9255615.1"/>
    </source>
</evidence>
<dbReference type="InterPro" id="IPR006342">
    <property type="entry name" value="FkbM_mtfrase"/>
</dbReference>
<proteinExistence type="predicted"/>
<dbReference type="NCBIfam" id="TIGR01444">
    <property type="entry name" value="fkbM_fam"/>
    <property type="match status" value="1"/>
</dbReference>
<reference evidence="2 3" key="1">
    <citation type="submission" date="2020-10" db="EMBL/GenBank/DDBJ databases">
        <authorList>
            <person name="Castelo-Branco R."/>
            <person name="Eusebio N."/>
            <person name="Adriana R."/>
            <person name="Vieira A."/>
            <person name="Brugerolle De Fraissinette N."/>
            <person name="Rezende De Castro R."/>
            <person name="Schneider M.P."/>
            <person name="Vasconcelos V."/>
            <person name="Leao P.N."/>
        </authorList>
    </citation>
    <scope>NUCLEOTIDE SEQUENCE [LARGE SCALE GENOMIC DNA]</scope>
    <source>
        <strain evidence="2 3">LEGE 00031</strain>
    </source>
</reference>
<dbReference type="EMBL" id="JADEVV010000074">
    <property type="protein sequence ID" value="MBE9255615.1"/>
    <property type="molecule type" value="Genomic_DNA"/>
</dbReference>
<dbReference type="SUPFAM" id="SSF53335">
    <property type="entry name" value="S-adenosyl-L-methionine-dependent methyltransferases"/>
    <property type="match status" value="1"/>
</dbReference>
<dbReference type="RefSeq" id="WP_194021088.1">
    <property type="nucleotide sequence ID" value="NZ_JADEVV010000074.1"/>
</dbReference>
<evidence type="ECO:0000259" key="1">
    <source>
        <dbReference type="Pfam" id="PF05050"/>
    </source>
</evidence>
<name>A0ABR9VW72_9SYNC</name>